<feature type="transmembrane region" description="Helical" evidence="7">
    <location>
        <begin position="338"/>
        <end position="359"/>
    </location>
</feature>
<dbReference type="PANTHER" id="PTHR23517">
    <property type="entry name" value="RESISTANCE PROTEIN MDTM, PUTATIVE-RELATED-RELATED"/>
    <property type="match status" value="1"/>
</dbReference>
<feature type="transmembrane region" description="Helical" evidence="7">
    <location>
        <begin position="304"/>
        <end position="326"/>
    </location>
</feature>
<evidence type="ECO:0000256" key="5">
    <source>
        <dbReference type="ARBA" id="ARBA00022989"/>
    </source>
</evidence>
<evidence type="ECO:0000256" key="4">
    <source>
        <dbReference type="ARBA" id="ARBA00022692"/>
    </source>
</evidence>
<accession>A0ABN3V8F5</accession>
<dbReference type="InterPro" id="IPR036259">
    <property type="entry name" value="MFS_trans_sf"/>
</dbReference>
<name>A0ABN3V8F5_9PSEU</name>
<sequence>MRKREWIAVGLGVAAVAWGANQFAPLLLLMYQTRSDVSAPMLQATYGLYAVGLIPGLFLGGPASDKHGRRRLVVAALVTSLLASVLLIIGGESLPWLFAGRLVAGMASGAAFSAGTAWIKELSSGSERERNSGARRAAVAMTAGFAGGPLVAGLLAQWAPSPTVSAYVPHLALTALAIPLVARTRETRPANLDAALWTPVRLNPEAARRFRAVVVPLAPWVFGASSVGLAYLPGLVRGHLGDGALLFGAVVTAVTMIAGIAVQPLARRVDRPAKPHLIATSLGIVALGLLLSAGAVAVSQPVLVAVGSAVLGAGYGCCLVCGLIEVQRMAGADDLARLTAAFQALAYLGFGVPYLLAVLESRLPAPVLLVGLAALAVLTLLWTAWKGAKRGAPDRSPVRTARCAACN</sequence>
<keyword evidence="2" id="KW-0813">Transport</keyword>
<feature type="transmembrane region" description="Helical" evidence="7">
    <location>
        <begin position="96"/>
        <end position="119"/>
    </location>
</feature>
<keyword evidence="9" id="KW-1185">Reference proteome</keyword>
<feature type="transmembrane region" description="Helical" evidence="7">
    <location>
        <begin position="244"/>
        <end position="265"/>
    </location>
</feature>
<evidence type="ECO:0000313" key="8">
    <source>
        <dbReference type="EMBL" id="GAA2781921.1"/>
    </source>
</evidence>
<dbReference type="EMBL" id="BAAAUX010000007">
    <property type="protein sequence ID" value="GAA2781921.1"/>
    <property type="molecule type" value="Genomic_DNA"/>
</dbReference>
<dbReference type="SUPFAM" id="SSF103473">
    <property type="entry name" value="MFS general substrate transporter"/>
    <property type="match status" value="1"/>
</dbReference>
<keyword evidence="4 7" id="KW-0812">Transmembrane</keyword>
<proteinExistence type="predicted"/>
<evidence type="ECO:0000313" key="9">
    <source>
        <dbReference type="Proteomes" id="UP001500979"/>
    </source>
</evidence>
<protein>
    <submittedName>
        <fullName evidence="8">MFS transporter</fullName>
    </submittedName>
</protein>
<evidence type="ECO:0000256" key="7">
    <source>
        <dbReference type="SAM" id="Phobius"/>
    </source>
</evidence>
<organism evidence="8 9">
    <name type="scientific">Saccharopolyspora taberi</name>
    <dbReference type="NCBI Taxonomy" id="60895"/>
    <lineage>
        <taxon>Bacteria</taxon>
        <taxon>Bacillati</taxon>
        <taxon>Actinomycetota</taxon>
        <taxon>Actinomycetes</taxon>
        <taxon>Pseudonocardiales</taxon>
        <taxon>Pseudonocardiaceae</taxon>
        <taxon>Saccharopolyspora</taxon>
    </lineage>
</organism>
<evidence type="ECO:0000256" key="2">
    <source>
        <dbReference type="ARBA" id="ARBA00022448"/>
    </source>
</evidence>
<reference evidence="8 9" key="1">
    <citation type="journal article" date="2019" name="Int. J. Syst. Evol. Microbiol.">
        <title>The Global Catalogue of Microorganisms (GCM) 10K type strain sequencing project: providing services to taxonomists for standard genome sequencing and annotation.</title>
        <authorList>
            <consortium name="The Broad Institute Genomics Platform"/>
            <consortium name="The Broad Institute Genome Sequencing Center for Infectious Disease"/>
            <person name="Wu L."/>
            <person name="Ma J."/>
        </authorList>
    </citation>
    <scope>NUCLEOTIDE SEQUENCE [LARGE SCALE GENOMIC DNA]</scope>
    <source>
        <strain evidence="8 9">JCM 9383</strain>
    </source>
</reference>
<keyword evidence="6 7" id="KW-0472">Membrane</keyword>
<keyword evidence="3" id="KW-1003">Cell membrane</keyword>
<comment type="caution">
    <text evidence="8">The sequence shown here is derived from an EMBL/GenBank/DDBJ whole genome shotgun (WGS) entry which is preliminary data.</text>
</comment>
<dbReference type="Gene3D" id="1.20.1250.20">
    <property type="entry name" value="MFS general substrate transporter like domains"/>
    <property type="match status" value="1"/>
</dbReference>
<comment type="subcellular location">
    <subcellularLocation>
        <location evidence="1">Cell membrane</location>
        <topology evidence="1">Multi-pass membrane protein</topology>
    </subcellularLocation>
</comment>
<feature type="transmembrane region" description="Helical" evidence="7">
    <location>
        <begin position="365"/>
        <end position="385"/>
    </location>
</feature>
<evidence type="ECO:0000256" key="6">
    <source>
        <dbReference type="ARBA" id="ARBA00023136"/>
    </source>
</evidence>
<dbReference type="Proteomes" id="UP001500979">
    <property type="component" value="Unassembled WGS sequence"/>
</dbReference>
<evidence type="ECO:0000256" key="3">
    <source>
        <dbReference type="ARBA" id="ARBA00022475"/>
    </source>
</evidence>
<feature type="transmembrane region" description="Helical" evidence="7">
    <location>
        <begin position="139"/>
        <end position="158"/>
    </location>
</feature>
<dbReference type="InterPro" id="IPR050171">
    <property type="entry name" value="MFS_Transporters"/>
</dbReference>
<evidence type="ECO:0000256" key="1">
    <source>
        <dbReference type="ARBA" id="ARBA00004651"/>
    </source>
</evidence>
<feature type="transmembrane region" description="Helical" evidence="7">
    <location>
        <begin position="43"/>
        <end position="60"/>
    </location>
</feature>
<dbReference type="RefSeq" id="WP_344678702.1">
    <property type="nucleotide sequence ID" value="NZ_BAAAUX010000007.1"/>
</dbReference>
<feature type="transmembrane region" description="Helical" evidence="7">
    <location>
        <begin position="164"/>
        <end position="182"/>
    </location>
</feature>
<keyword evidence="5 7" id="KW-1133">Transmembrane helix</keyword>
<dbReference type="Pfam" id="PF07690">
    <property type="entry name" value="MFS_1"/>
    <property type="match status" value="1"/>
</dbReference>
<feature type="transmembrane region" description="Helical" evidence="7">
    <location>
        <begin position="277"/>
        <end position="298"/>
    </location>
</feature>
<feature type="transmembrane region" description="Helical" evidence="7">
    <location>
        <begin position="210"/>
        <end position="232"/>
    </location>
</feature>
<feature type="transmembrane region" description="Helical" evidence="7">
    <location>
        <begin position="72"/>
        <end position="90"/>
    </location>
</feature>
<dbReference type="InterPro" id="IPR011701">
    <property type="entry name" value="MFS"/>
</dbReference>
<gene>
    <name evidence="8" type="ORF">GCM10010470_14830</name>
</gene>
<dbReference type="PANTHER" id="PTHR23517:SF13">
    <property type="entry name" value="MAJOR FACILITATOR SUPERFAMILY MFS_1"/>
    <property type="match status" value="1"/>
</dbReference>